<gene>
    <name evidence="1" type="ORF">ACH46_13465</name>
</gene>
<sequence length="128" mass="14020">MPMVSAHVVSLWYAPYSNRIVAVCGTDFFDGTGPLTFSRTEYERGFSCSETDRFFICAIISRWAAPSSVRVIQMCLRSATNAPFRPSNRRKSLSADTTFSSSAIQSLFSRGIGTFASSNAVLHATTTI</sequence>
<evidence type="ECO:0000313" key="1">
    <source>
        <dbReference type="EMBL" id="ALG85299.1"/>
    </source>
</evidence>
<organism evidence="1 2">
    <name type="scientific">Gordonia phthalatica</name>
    <dbReference type="NCBI Taxonomy" id="1136941"/>
    <lineage>
        <taxon>Bacteria</taxon>
        <taxon>Bacillati</taxon>
        <taxon>Actinomycetota</taxon>
        <taxon>Actinomycetes</taxon>
        <taxon>Mycobacteriales</taxon>
        <taxon>Gordoniaceae</taxon>
        <taxon>Gordonia</taxon>
    </lineage>
</organism>
<reference evidence="1 2" key="2">
    <citation type="journal article" date="2017" name="Int. J. Syst. Evol. Microbiol.">
        <title>Gordonia phthalatica sp. nov., a di-n-butyl phthalate-degrading bacterium isolated from activated sludge.</title>
        <authorList>
            <person name="Jin D."/>
            <person name="Kong X."/>
            <person name="Jia M."/>
            <person name="Yu X."/>
            <person name="Wang X."/>
            <person name="Zhuang X."/>
            <person name="Deng Y."/>
            <person name="Bai Z."/>
        </authorList>
    </citation>
    <scope>NUCLEOTIDE SEQUENCE [LARGE SCALE GENOMIC DNA]</scope>
    <source>
        <strain evidence="1 2">QH-11</strain>
    </source>
</reference>
<dbReference type="AlphaFoldDB" id="A0A0N9MS51"/>
<dbReference type="STRING" id="1136941.ACH46_13465"/>
<protein>
    <submittedName>
        <fullName evidence="1">Uncharacterized protein</fullName>
    </submittedName>
</protein>
<evidence type="ECO:0000313" key="2">
    <source>
        <dbReference type="Proteomes" id="UP000063789"/>
    </source>
</evidence>
<dbReference type="Proteomes" id="UP000063789">
    <property type="component" value="Chromosome"/>
</dbReference>
<reference evidence="2" key="1">
    <citation type="submission" date="2015-06" db="EMBL/GenBank/DDBJ databases">
        <title>Complete genome sequence and metabolic analysis of phthalate degradation pathway in Gordonia sp. QH-11.</title>
        <authorList>
            <person name="Jin D."/>
            <person name="Kong X."/>
            <person name="Bai Z."/>
        </authorList>
    </citation>
    <scope>NUCLEOTIDE SEQUENCE [LARGE SCALE GENOMIC DNA]</scope>
    <source>
        <strain evidence="2">QH-11</strain>
    </source>
</reference>
<proteinExistence type="predicted"/>
<dbReference type="EMBL" id="CP011853">
    <property type="protein sequence ID" value="ALG85299.1"/>
    <property type="molecule type" value="Genomic_DNA"/>
</dbReference>
<name>A0A0N9MS51_9ACTN</name>
<dbReference type="KEGG" id="goq:ACH46_13465"/>
<keyword evidence="2" id="KW-1185">Reference proteome</keyword>
<accession>A0A0N9MS51</accession>